<protein>
    <submittedName>
        <fullName evidence="1">Uncharacterized protein</fullName>
    </submittedName>
</protein>
<dbReference type="AlphaFoldDB" id="A0A369KBF4"/>
<dbReference type="Proteomes" id="UP000076154">
    <property type="component" value="Unassembled WGS sequence"/>
</dbReference>
<evidence type="ECO:0000313" key="1">
    <source>
        <dbReference type="EMBL" id="RDB29995.1"/>
    </source>
</evidence>
<gene>
    <name evidence="1" type="ORF">Hypma_013771</name>
</gene>
<organism evidence="1 2">
    <name type="scientific">Hypsizygus marmoreus</name>
    <name type="common">White beech mushroom</name>
    <name type="synonym">Agaricus marmoreus</name>
    <dbReference type="NCBI Taxonomy" id="39966"/>
    <lineage>
        <taxon>Eukaryota</taxon>
        <taxon>Fungi</taxon>
        <taxon>Dikarya</taxon>
        <taxon>Basidiomycota</taxon>
        <taxon>Agaricomycotina</taxon>
        <taxon>Agaricomycetes</taxon>
        <taxon>Agaricomycetidae</taxon>
        <taxon>Agaricales</taxon>
        <taxon>Tricholomatineae</taxon>
        <taxon>Lyophyllaceae</taxon>
        <taxon>Hypsizygus</taxon>
    </lineage>
</organism>
<proteinExistence type="predicted"/>
<name>A0A369KBF4_HYPMA</name>
<sequence>MQLDAELRAGTDPDLSELEEIPLTGTLFHQFLQEEVYGLESPYMYFAYKPGTAPPIITIVNDLVIIKLLANV</sequence>
<reference evidence="1" key="1">
    <citation type="submission" date="2018-04" db="EMBL/GenBank/DDBJ databases">
        <title>Whole genome sequencing of Hypsizygus marmoreus.</title>
        <authorList>
            <person name="Choi I.-G."/>
            <person name="Min B."/>
            <person name="Kim J.-G."/>
            <person name="Kim S."/>
            <person name="Oh Y.-L."/>
            <person name="Kong W.-S."/>
            <person name="Park H."/>
            <person name="Jeong J."/>
            <person name="Song E.-S."/>
        </authorList>
    </citation>
    <scope>NUCLEOTIDE SEQUENCE [LARGE SCALE GENOMIC DNA]</scope>
    <source>
        <strain evidence="1">51987-8</strain>
    </source>
</reference>
<comment type="caution">
    <text evidence="1">The sequence shown here is derived from an EMBL/GenBank/DDBJ whole genome shotgun (WGS) entry which is preliminary data.</text>
</comment>
<accession>A0A369KBF4</accession>
<keyword evidence="2" id="KW-1185">Reference proteome</keyword>
<dbReference type="InParanoid" id="A0A369KBF4"/>
<evidence type="ECO:0000313" key="2">
    <source>
        <dbReference type="Proteomes" id="UP000076154"/>
    </source>
</evidence>
<dbReference type="EMBL" id="LUEZ02000009">
    <property type="protein sequence ID" value="RDB29995.1"/>
    <property type="molecule type" value="Genomic_DNA"/>
</dbReference>